<accession>A0ABV3PUI5</accession>
<proteinExistence type="predicted"/>
<evidence type="ECO:0008006" key="3">
    <source>
        <dbReference type="Google" id="ProtNLM"/>
    </source>
</evidence>
<name>A0ABV3PUI5_9HYPH</name>
<protein>
    <recommendedName>
        <fullName evidence="3">Tetratricopeptide repeat protein</fullName>
    </recommendedName>
</protein>
<dbReference type="InterPro" id="IPR011990">
    <property type="entry name" value="TPR-like_helical_dom_sf"/>
</dbReference>
<keyword evidence="2" id="KW-1185">Reference proteome</keyword>
<dbReference type="RefSeq" id="WP_367626043.1">
    <property type="nucleotide sequence ID" value="NZ_JBFNQD010000013.1"/>
</dbReference>
<sequence length="61" mass="6582">MLGGEAGKALATIERLEELESADHPALALLKGKALLAAGRPVEARRSFQDFLAQRELNEHA</sequence>
<comment type="caution">
    <text evidence="1">The sequence shown here is derived from an EMBL/GenBank/DDBJ whole genome shotgun (WGS) entry which is preliminary data.</text>
</comment>
<dbReference type="EMBL" id="JBFNQD010000013">
    <property type="protein sequence ID" value="MEW9309295.1"/>
    <property type="molecule type" value="Genomic_DNA"/>
</dbReference>
<organism evidence="1 2">
    <name type="scientific">Labrys neptuniae</name>
    <dbReference type="NCBI Taxonomy" id="376174"/>
    <lineage>
        <taxon>Bacteria</taxon>
        <taxon>Pseudomonadati</taxon>
        <taxon>Pseudomonadota</taxon>
        <taxon>Alphaproteobacteria</taxon>
        <taxon>Hyphomicrobiales</taxon>
        <taxon>Xanthobacteraceae</taxon>
        <taxon>Labrys</taxon>
    </lineage>
</organism>
<dbReference type="Gene3D" id="1.25.40.10">
    <property type="entry name" value="Tetratricopeptide repeat domain"/>
    <property type="match status" value="1"/>
</dbReference>
<evidence type="ECO:0000313" key="2">
    <source>
        <dbReference type="Proteomes" id="UP001555786"/>
    </source>
</evidence>
<reference evidence="1 2" key="1">
    <citation type="submission" date="2024-07" db="EMBL/GenBank/DDBJ databases">
        <title>Description of Labrys sedimenti sp. nov., isolated from a diclofenac-degrading enrichment culture.</title>
        <authorList>
            <person name="Tancsics A."/>
            <person name="Csepanyi A."/>
        </authorList>
    </citation>
    <scope>NUCLEOTIDE SEQUENCE [LARGE SCALE GENOMIC DNA]</scope>
    <source>
        <strain evidence="1 2">LMG 23578</strain>
    </source>
</reference>
<gene>
    <name evidence="1" type="ORF">ABXS05_27345</name>
</gene>
<dbReference type="Proteomes" id="UP001555786">
    <property type="component" value="Unassembled WGS sequence"/>
</dbReference>
<evidence type="ECO:0000313" key="1">
    <source>
        <dbReference type="EMBL" id="MEW9309295.1"/>
    </source>
</evidence>